<evidence type="ECO:0000256" key="1">
    <source>
        <dbReference type="SAM" id="MobiDB-lite"/>
    </source>
</evidence>
<gene>
    <name evidence="2" type="primary">LOC108949507</name>
</gene>
<dbReference type="EMBL" id="EAAA01002155">
    <property type="status" value="NOT_ANNOTATED_CDS"/>
    <property type="molecule type" value="Genomic_DNA"/>
</dbReference>
<evidence type="ECO:0000313" key="3">
    <source>
        <dbReference type="Proteomes" id="UP000008144"/>
    </source>
</evidence>
<dbReference type="Ensembl" id="ENSCINT00000014638.3">
    <property type="protein sequence ID" value="ENSCINP00000014638.3"/>
    <property type="gene ID" value="ENSCING00000007120.3"/>
</dbReference>
<dbReference type="GeneID" id="108949507"/>
<feature type="compositionally biased region" description="Basic and acidic residues" evidence="1">
    <location>
        <begin position="112"/>
        <end position="124"/>
    </location>
</feature>
<dbReference type="InParanoid" id="F6SAB0"/>
<feature type="compositionally biased region" description="Basic and acidic residues" evidence="1">
    <location>
        <begin position="64"/>
        <end position="77"/>
    </location>
</feature>
<keyword evidence="3" id="KW-1185">Reference proteome</keyword>
<name>F6SAB0_CIOIN</name>
<reference evidence="2" key="2">
    <citation type="journal article" date="2008" name="Genome Biol.">
        <title>Improved genome assembly and evidence-based global gene model set for the chordate Ciona intestinalis: new insight into intron and operon populations.</title>
        <authorList>
            <person name="Satou Y."/>
            <person name="Mineta K."/>
            <person name="Ogasawara M."/>
            <person name="Sasakura Y."/>
            <person name="Shoguchi E."/>
            <person name="Ueno K."/>
            <person name="Yamada L."/>
            <person name="Matsumoto J."/>
            <person name="Wasserscheid J."/>
            <person name="Dewar K."/>
            <person name="Wiley G.B."/>
            <person name="Macmil S.L."/>
            <person name="Roe B.A."/>
            <person name="Zeller R.W."/>
            <person name="Hastings K.E."/>
            <person name="Lemaire P."/>
            <person name="Lindquist E."/>
            <person name="Endo T."/>
            <person name="Hotta K."/>
            <person name="Inaba K."/>
        </authorList>
    </citation>
    <scope>NUCLEOTIDE SEQUENCE [LARGE SCALE GENOMIC DNA]</scope>
    <source>
        <strain evidence="2">wild type</strain>
    </source>
</reference>
<dbReference type="AlphaFoldDB" id="F6SAB0"/>
<feature type="region of interest" description="Disordered" evidence="1">
    <location>
        <begin position="58"/>
        <end position="124"/>
    </location>
</feature>
<dbReference type="KEGG" id="cin:108949507"/>
<dbReference type="HOGENOM" id="CLU_2003094_0_0_1"/>
<accession>A0A1W5B9K3</accession>
<dbReference type="RefSeq" id="XP_018667474.1">
    <property type="nucleotide sequence ID" value="XM_018811929.2"/>
</dbReference>
<sequence>MQLVPLPSNISSRIHDVQDSISQQTTAIAVRVKAATGDSKVSKYSHSLLDANNETLSTRHKSLAIKDKKDQKPKDSADETSSTTDTSVSEIQSSDAEDIANDIHLSSKQRRTKSDQQTDKPSDD</sequence>
<reference evidence="3" key="1">
    <citation type="journal article" date="2002" name="Science">
        <title>The draft genome of Ciona intestinalis: insights into chordate and vertebrate origins.</title>
        <authorList>
            <person name="Dehal P."/>
            <person name="Satou Y."/>
            <person name="Campbell R.K."/>
            <person name="Chapman J."/>
            <person name="Degnan B."/>
            <person name="De Tomaso A."/>
            <person name="Davidson B."/>
            <person name="Di Gregorio A."/>
            <person name="Gelpke M."/>
            <person name="Goodstein D.M."/>
            <person name="Harafuji N."/>
            <person name="Hastings K.E."/>
            <person name="Ho I."/>
            <person name="Hotta K."/>
            <person name="Huang W."/>
            <person name="Kawashima T."/>
            <person name="Lemaire P."/>
            <person name="Martinez D."/>
            <person name="Meinertzhagen I.A."/>
            <person name="Necula S."/>
            <person name="Nonaka M."/>
            <person name="Putnam N."/>
            <person name="Rash S."/>
            <person name="Saiga H."/>
            <person name="Satake M."/>
            <person name="Terry A."/>
            <person name="Yamada L."/>
            <person name="Wang H.G."/>
            <person name="Awazu S."/>
            <person name="Azumi K."/>
            <person name="Boore J."/>
            <person name="Branno M."/>
            <person name="Chin-Bow S."/>
            <person name="DeSantis R."/>
            <person name="Doyle S."/>
            <person name="Francino P."/>
            <person name="Keys D.N."/>
            <person name="Haga S."/>
            <person name="Hayashi H."/>
            <person name="Hino K."/>
            <person name="Imai K.S."/>
            <person name="Inaba K."/>
            <person name="Kano S."/>
            <person name="Kobayashi K."/>
            <person name="Kobayashi M."/>
            <person name="Lee B.I."/>
            <person name="Makabe K.W."/>
            <person name="Manohar C."/>
            <person name="Matassi G."/>
            <person name="Medina M."/>
            <person name="Mochizuki Y."/>
            <person name="Mount S."/>
            <person name="Morishita T."/>
            <person name="Miura S."/>
            <person name="Nakayama A."/>
            <person name="Nishizaka S."/>
            <person name="Nomoto H."/>
            <person name="Ohta F."/>
            <person name="Oishi K."/>
            <person name="Rigoutsos I."/>
            <person name="Sano M."/>
            <person name="Sasaki A."/>
            <person name="Sasakura Y."/>
            <person name="Shoguchi E."/>
            <person name="Shin-i T."/>
            <person name="Spagnuolo A."/>
            <person name="Stainier D."/>
            <person name="Suzuki M.M."/>
            <person name="Tassy O."/>
            <person name="Takatori N."/>
            <person name="Tokuoka M."/>
            <person name="Yagi K."/>
            <person name="Yoshizaki F."/>
            <person name="Wada S."/>
            <person name="Zhang C."/>
            <person name="Hyatt P.D."/>
            <person name="Larimer F."/>
            <person name="Detter C."/>
            <person name="Doggett N."/>
            <person name="Glavina T."/>
            <person name="Hawkins T."/>
            <person name="Richardson P."/>
            <person name="Lucas S."/>
            <person name="Kohara Y."/>
            <person name="Levine M."/>
            <person name="Satoh N."/>
            <person name="Rokhsar D.S."/>
        </authorList>
    </citation>
    <scope>NUCLEOTIDE SEQUENCE [LARGE SCALE GENOMIC DNA]</scope>
</reference>
<evidence type="ECO:0000313" key="2">
    <source>
        <dbReference type="Ensembl" id="ENSCINP00000014638.3"/>
    </source>
</evidence>
<organism evidence="2 3">
    <name type="scientific">Ciona intestinalis</name>
    <name type="common">Transparent sea squirt</name>
    <name type="synonym">Ascidia intestinalis</name>
    <dbReference type="NCBI Taxonomy" id="7719"/>
    <lineage>
        <taxon>Eukaryota</taxon>
        <taxon>Metazoa</taxon>
        <taxon>Chordata</taxon>
        <taxon>Tunicata</taxon>
        <taxon>Ascidiacea</taxon>
        <taxon>Phlebobranchia</taxon>
        <taxon>Cionidae</taxon>
        <taxon>Ciona</taxon>
    </lineage>
</organism>
<reference evidence="2" key="3">
    <citation type="submission" date="2025-08" db="UniProtKB">
        <authorList>
            <consortium name="Ensembl"/>
        </authorList>
    </citation>
    <scope>IDENTIFICATION</scope>
</reference>
<reference evidence="2" key="4">
    <citation type="submission" date="2025-09" db="UniProtKB">
        <authorList>
            <consortium name="Ensembl"/>
        </authorList>
    </citation>
    <scope>IDENTIFICATION</scope>
</reference>
<protein>
    <submittedName>
        <fullName evidence="2">Uncharacterized LOC108949507</fullName>
    </submittedName>
</protein>
<dbReference type="Proteomes" id="UP000008144">
    <property type="component" value="Chromosome 5"/>
</dbReference>
<proteinExistence type="predicted"/>
<accession>F6SAB0</accession>